<dbReference type="Proteomes" id="UP001296104">
    <property type="component" value="Unassembled WGS sequence"/>
</dbReference>
<evidence type="ECO:0000313" key="5">
    <source>
        <dbReference type="Proteomes" id="UP001296104"/>
    </source>
</evidence>
<dbReference type="GO" id="GO:0016491">
    <property type="term" value="F:oxidoreductase activity"/>
    <property type="evidence" value="ECO:0007669"/>
    <property type="project" value="UniProtKB-KW"/>
</dbReference>
<comment type="similarity">
    <text evidence="2">Belongs to the asaB hydroxylase/desaturase family.</text>
</comment>
<evidence type="ECO:0000256" key="3">
    <source>
        <dbReference type="SAM" id="MobiDB-lite"/>
    </source>
</evidence>
<comment type="caution">
    <text evidence="4">The sequence shown here is derived from an EMBL/GenBank/DDBJ whole genome shotgun (WGS) entry which is preliminary data.</text>
</comment>
<keyword evidence="5" id="KW-1185">Reference proteome</keyword>
<proteinExistence type="inferred from homology"/>
<organism evidence="4 5">
    <name type="scientific">Lecanosticta acicola</name>
    <dbReference type="NCBI Taxonomy" id="111012"/>
    <lineage>
        <taxon>Eukaryota</taxon>
        <taxon>Fungi</taxon>
        <taxon>Dikarya</taxon>
        <taxon>Ascomycota</taxon>
        <taxon>Pezizomycotina</taxon>
        <taxon>Dothideomycetes</taxon>
        <taxon>Dothideomycetidae</taxon>
        <taxon>Mycosphaerellales</taxon>
        <taxon>Mycosphaerellaceae</taxon>
        <taxon>Lecanosticta</taxon>
    </lineage>
</organism>
<dbReference type="PANTHER" id="PTHR34598">
    <property type="entry name" value="BLL6449 PROTEIN"/>
    <property type="match status" value="1"/>
</dbReference>
<name>A0AAI8YY28_9PEZI</name>
<dbReference type="AlphaFoldDB" id="A0AAI8YY28"/>
<dbReference type="EMBL" id="CAVMBE010000022">
    <property type="protein sequence ID" value="CAK4001886.1"/>
    <property type="molecule type" value="Genomic_DNA"/>
</dbReference>
<feature type="region of interest" description="Disordered" evidence="3">
    <location>
        <begin position="207"/>
        <end position="227"/>
    </location>
</feature>
<dbReference type="InterPro" id="IPR044053">
    <property type="entry name" value="AsaB-like"/>
</dbReference>
<gene>
    <name evidence="4" type="ORF">LECACI_7A004198</name>
</gene>
<sequence length="303" mass="34585">MAITTIPSEINYYHKQKNCNEYPIQHVGTIATKRLEYTTKPVSVRDVRTCTEKFTVDTSGFQLIQHGIQEDILNEKGEVKPEVFEQVQAELRKYTGATHAQVLNHFVRCDSHESALKLAADPNLDDRAKLTVRSPNMAAHVDQSYRGAHQILEVIPEPFHSQLTALSNKGRWGLITLWKPIKQVRREPLAVCDARTVPESDLRTAIASVGRDPPRPGQLKEQKVSKTTNTEEWLIEANPDHQWYWASNMKPSEAWMFKIYDSKLDGTARRTPHCAISTPYDEGPARESCEFRCFVAWEDQAKE</sequence>
<evidence type="ECO:0000313" key="4">
    <source>
        <dbReference type="EMBL" id="CAK4001886.1"/>
    </source>
</evidence>
<evidence type="ECO:0008006" key="6">
    <source>
        <dbReference type="Google" id="ProtNLM"/>
    </source>
</evidence>
<reference evidence="4" key="1">
    <citation type="submission" date="2023-11" db="EMBL/GenBank/DDBJ databases">
        <authorList>
            <person name="Alioto T."/>
            <person name="Alioto T."/>
            <person name="Gomez Garrido J."/>
        </authorList>
    </citation>
    <scope>NUCLEOTIDE SEQUENCE</scope>
</reference>
<dbReference type="PANTHER" id="PTHR34598:SF3">
    <property type="entry name" value="OXIDOREDUCTASE AN1597"/>
    <property type="match status" value="1"/>
</dbReference>
<accession>A0AAI8YY28</accession>
<protein>
    <recommendedName>
        <fullName evidence="6">GA4 desaturase</fullName>
    </recommendedName>
</protein>
<evidence type="ECO:0000256" key="2">
    <source>
        <dbReference type="ARBA" id="ARBA00023604"/>
    </source>
</evidence>
<dbReference type="NCBIfam" id="NF041278">
    <property type="entry name" value="CmcJ_NvfI_EfuI"/>
    <property type="match status" value="1"/>
</dbReference>
<keyword evidence="1" id="KW-0560">Oxidoreductase</keyword>
<evidence type="ECO:0000256" key="1">
    <source>
        <dbReference type="ARBA" id="ARBA00023002"/>
    </source>
</evidence>
<feature type="compositionally biased region" description="Basic and acidic residues" evidence="3">
    <location>
        <begin position="212"/>
        <end position="224"/>
    </location>
</feature>